<organism evidence="2 3">
    <name type="scientific">Bowmanella pacifica</name>
    <dbReference type="NCBI Taxonomy" id="502051"/>
    <lineage>
        <taxon>Bacteria</taxon>
        <taxon>Pseudomonadati</taxon>
        <taxon>Pseudomonadota</taxon>
        <taxon>Gammaproteobacteria</taxon>
        <taxon>Alteromonadales</taxon>
        <taxon>Alteromonadaceae</taxon>
        <taxon>Bowmanella</taxon>
    </lineage>
</organism>
<reference evidence="2" key="2">
    <citation type="submission" date="2020-09" db="EMBL/GenBank/DDBJ databases">
        <authorList>
            <person name="Sun Q."/>
            <person name="Zhou Y."/>
        </authorList>
    </citation>
    <scope>NUCLEOTIDE SEQUENCE</scope>
    <source>
        <strain evidence="2">CGMCC 1.7086</strain>
    </source>
</reference>
<reference evidence="2" key="1">
    <citation type="journal article" date="2014" name="Int. J. Syst. Evol. Microbiol.">
        <title>Complete genome sequence of Corynebacterium casei LMG S-19264T (=DSM 44701T), isolated from a smear-ripened cheese.</title>
        <authorList>
            <consortium name="US DOE Joint Genome Institute (JGI-PGF)"/>
            <person name="Walter F."/>
            <person name="Albersmeier A."/>
            <person name="Kalinowski J."/>
            <person name="Ruckert C."/>
        </authorList>
    </citation>
    <scope>NUCLEOTIDE SEQUENCE</scope>
    <source>
        <strain evidence="2">CGMCC 1.7086</strain>
    </source>
</reference>
<sequence length="227" mass="24840">MKIKITLLILLIGFVGGVLVLKDDADKSVVTNLHMQGEVQAESQNAGSRDVTDLGFSEPAHYSGSQIDEDDAPTSEMKKYSETEDQSTATNDDTALLDTFLYETSKHGVFPPQQLKQIFAHPDFVSLAQQLPAENEADISFQLDMEKKLANSASAEGGGVNVFHCGGDVCMGEINYDKDTDASAWILDTINTDKRVTTVILQPVVLYGRHEMRVVLSISDKVQSIEL</sequence>
<evidence type="ECO:0000313" key="2">
    <source>
        <dbReference type="EMBL" id="GGO65658.1"/>
    </source>
</evidence>
<dbReference type="RefSeq" id="WP_188690615.1">
    <property type="nucleotide sequence ID" value="NZ_BMLS01000001.1"/>
</dbReference>
<evidence type="ECO:0000313" key="3">
    <source>
        <dbReference type="Proteomes" id="UP000606935"/>
    </source>
</evidence>
<comment type="caution">
    <text evidence="2">The sequence shown here is derived from an EMBL/GenBank/DDBJ whole genome shotgun (WGS) entry which is preliminary data.</text>
</comment>
<name>A0A918DHL3_9ALTE</name>
<keyword evidence="3" id="KW-1185">Reference proteome</keyword>
<dbReference type="EMBL" id="BMLS01000001">
    <property type="protein sequence ID" value="GGO65658.1"/>
    <property type="molecule type" value="Genomic_DNA"/>
</dbReference>
<protein>
    <submittedName>
        <fullName evidence="2">Uncharacterized protein</fullName>
    </submittedName>
</protein>
<evidence type="ECO:0000256" key="1">
    <source>
        <dbReference type="SAM" id="MobiDB-lite"/>
    </source>
</evidence>
<gene>
    <name evidence="2" type="ORF">GCM10010982_07980</name>
</gene>
<feature type="region of interest" description="Disordered" evidence="1">
    <location>
        <begin position="40"/>
        <end position="89"/>
    </location>
</feature>
<dbReference type="Proteomes" id="UP000606935">
    <property type="component" value="Unassembled WGS sequence"/>
</dbReference>
<dbReference type="AlphaFoldDB" id="A0A918DHL3"/>
<proteinExistence type="predicted"/>
<accession>A0A918DHL3</accession>